<dbReference type="SUPFAM" id="SSF53244">
    <property type="entry name" value="MurD-like peptide ligases, peptide-binding domain"/>
    <property type="match status" value="1"/>
</dbReference>
<dbReference type="Proteomes" id="UP000253529">
    <property type="component" value="Unassembled WGS sequence"/>
</dbReference>
<keyword evidence="2 10" id="KW-0436">Ligase</keyword>
<evidence type="ECO:0000313" key="16">
    <source>
        <dbReference type="Proteomes" id="UP000253529"/>
    </source>
</evidence>
<dbReference type="Gene3D" id="3.90.190.20">
    <property type="entry name" value="Mur ligase, C-terminal domain"/>
    <property type="match status" value="1"/>
</dbReference>
<dbReference type="InterPro" id="IPR051046">
    <property type="entry name" value="MurCDEF_CellWall_CoF430Synth"/>
</dbReference>
<dbReference type="SUPFAM" id="SSF53623">
    <property type="entry name" value="MurD-like peptide ligases, catalytic domain"/>
    <property type="match status" value="1"/>
</dbReference>
<name>A0A366FQC0_9HYPH</name>
<dbReference type="InterPro" id="IPR036615">
    <property type="entry name" value="Mur_ligase_C_dom_sf"/>
</dbReference>
<dbReference type="Gene3D" id="3.40.1390.10">
    <property type="entry name" value="MurE/MurF, N-terminal domain"/>
    <property type="match status" value="1"/>
</dbReference>
<feature type="domain" description="Mur ligase central" evidence="14">
    <location>
        <begin position="111"/>
        <end position="300"/>
    </location>
</feature>
<dbReference type="Gene3D" id="3.40.1190.10">
    <property type="entry name" value="Mur-like, catalytic domain"/>
    <property type="match status" value="1"/>
</dbReference>
<evidence type="ECO:0000256" key="5">
    <source>
        <dbReference type="ARBA" id="ARBA00022840"/>
    </source>
</evidence>
<dbReference type="GO" id="GO:0008766">
    <property type="term" value="F:UDP-N-acetylmuramoylalanyl-D-glutamyl-2,6-diaminopimelate-D-alanyl-D-alanine ligase activity"/>
    <property type="evidence" value="ECO:0007669"/>
    <property type="project" value="RHEA"/>
</dbReference>
<dbReference type="Pfam" id="PF08245">
    <property type="entry name" value="Mur_ligase_M"/>
    <property type="match status" value="1"/>
</dbReference>
<dbReference type="InterPro" id="IPR004101">
    <property type="entry name" value="Mur_ligase_C"/>
</dbReference>
<evidence type="ECO:0000256" key="3">
    <source>
        <dbReference type="ARBA" id="ARBA00022618"/>
    </source>
</evidence>
<dbReference type="InterPro" id="IPR005863">
    <property type="entry name" value="UDP-N-AcMur_synth"/>
</dbReference>
<evidence type="ECO:0000256" key="6">
    <source>
        <dbReference type="ARBA" id="ARBA00022960"/>
    </source>
</evidence>
<evidence type="ECO:0000256" key="11">
    <source>
        <dbReference type="RuleBase" id="RU004136"/>
    </source>
</evidence>
<gene>
    <name evidence="10" type="primary">murF</name>
    <name evidence="15" type="ORF">DFR50_10428</name>
</gene>
<dbReference type="GO" id="GO:0047480">
    <property type="term" value="F:UDP-N-acetylmuramoyl-tripeptide-D-alanyl-D-alanine ligase activity"/>
    <property type="evidence" value="ECO:0007669"/>
    <property type="project" value="UniProtKB-UniRule"/>
</dbReference>
<evidence type="ECO:0000259" key="14">
    <source>
        <dbReference type="Pfam" id="PF08245"/>
    </source>
</evidence>
<dbReference type="EC" id="6.3.2.10" evidence="10 11"/>
<dbReference type="UniPathway" id="UPA00219"/>
<accession>A0A366FQC0</accession>
<dbReference type="HAMAP" id="MF_02019">
    <property type="entry name" value="MurF"/>
    <property type="match status" value="1"/>
</dbReference>
<keyword evidence="9 10" id="KW-0961">Cell wall biogenesis/degradation</keyword>
<comment type="pathway">
    <text evidence="10 11">Cell wall biogenesis; peptidoglycan biosynthesis.</text>
</comment>
<evidence type="ECO:0000256" key="4">
    <source>
        <dbReference type="ARBA" id="ARBA00022741"/>
    </source>
</evidence>
<keyword evidence="3 10" id="KW-0132">Cell division</keyword>
<evidence type="ECO:0000256" key="7">
    <source>
        <dbReference type="ARBA" id="ARBA00022984"/>
    </source>
</evidence>
<evidence type="ECO:0000256" key="1">
    <source>
        <dbReference type="ARBA" id="ARBA00022490"/>
    </source>
</evidence>
<comment type="subcellular location">
    <subcellularLocation>
        <location evidence="10 11">Cytoplasm</location>
    </subcellularLocation>
</comment>
<dbReference type="SUPFAM" id="SSF63418">
    <property type="entry name" value="MurE/MurF N-terminal domain"/>
    <property type="match status" value="1"/>
</dbReference>
<keyword evidence="6 10" id="KW-0133">Cell shape</keyword>
<comment type="function">
    <text evidence="10 11">Involved in cell wall formation. Catalyzes the final step in the synthesis of UDP-N-acetylmuramoyl-pentapeptide, the precursor of murein.</text>
</comment>
<keyword evidence="16" id="KW-1185">Reference proteome</keyword>
<dbReference type="OrthoDB" id="9801978at2"/>
<dbReference type="GO" id="GO:0008360">
    <property type="term" value="P:regulation of cell shape"/>
    <property type="evidence" value="ECO:0007669"/>
    <property type="project" value="UniProtKB-KW"/>
</dbReference>
<dbReference type="GO" id="GO:0071555">
    <property type="term" value="P:cell wall organization"/>
    <property type="evidence" value="ECO:0007669"/>
    <property type="project" value="UniProtKB-KW"/>
</dbReference>
<evidence type="ECO:0000256" key="9">
    <source>
        <dbReference type="ARBA" id="ARBA00023316"/>
    </source>
</evidence>
<sequence length="472" mass="47978">MSALWTESELTGALGAVPSAPLAQEVLGVSIDSRTLRPGDLFVAIRGDTHDGHDHVARAFEAGASAAVVASARAGALAGAGPVLAVDDTLRAMERLGRAARDRTAARVVAVTGSVGKTSAKEMLRVLLGACGATHASAASYNNHWGVPLTLCRMPAETRFGVIEIGMNHPGEITPLVTMARPHAALVTTIAPVHIEHLGSLEAIADAKSEIFTGLEPDGTAILNRDAPQFARLVAAAEALGARVLSFGWSEGADARLIGLEPAGSGSRVEARIFGRTQRFELGAPGAHMAENALGALIAAHALGADLDVCAAALAAFAPQKGRGERITLAAPGGAVTLIDESYNANPASMRAALTLLGQARPGPGGRRVAVIGDMLELGADGAAMHAALAADLEANAVDLLFGAGPLTRALYDAAPPSIRGGWAERSIDLAPEVAAALRSGDVAMVKGSNGSRMGPLVARLCAHFARLGSGG</sequence>
<dbReference type="InterPro" id="IPR035911">
    <property type="entry name" value="MurE/MurF_N"/>
</dbReference>
<evidence type="ECO:0000259" key="13">
    <source>
        <dbReference type="Pfam" id="PF02875"/>
    </source>
</evidence>
<dbReference type="EMBL" id="QNRK01000004">
    <property type="protein sequence ID" value="RBP16751.1"/>
    <property type="molecule type" value="Genomic_DNA"/>
</dbReference>
<evidence type="ECO:0000313" key="15">
    <source>
        <dbReference type="EMBL" id="RBP16751.1"/>
    </source>
</evidence>
<organism evidence="15 16">
    <name type="scientific">Roseiarcus fermentans</name>
    <dbReference type="NCBI Taxonomy" id="1473586"/>
    <lineage>
        <taxon>Bacteria</taxon>
        <taxon>Pseudomonadati</taxon>
        <taxon>Pseudomonadota</taxon>
        <taxon>Alphaproteobacteria</taxon>
        <taxon>Hyphomicrobiales</taxon>
        <taxon>Roseiarcaceae</taxon>
        <taxon>Roseiarcus</taxon>
    </lineage>
</organism>
<evidence type="ECO:0000256" key="8">
    <source>
        <dbReference type="ARBA" id="ARBA00023306"/>
    </source>
</evidence>
<keyword evidence="7 10" id="KW-0573">Peptidoglycan synthesis</keyword>
<keyword evidence="5 10" id="KW-0067">ATP-binding</keyword>
<dbReference type="NCBIfam" id="TIGR01143">
    <property type="entry name" value="murF"/>
    <property type="match status" value="1"/>
</dbReference>
<dbReference type="GO" id="GO:0005737">
    <property type="term" value="C:cytoplasm"/>
    <property type="evidence" value="ECO:0007669"/>
    <property type="project" value="UniProtKB-SubCell"/>
</dbReference>
<dbReference type="InterPro" id="IPR036565">
    <property type="entry name" value="Mur-like_cat_sf"/>
</dbReference>
<evidence type="ECO:0000259" key="12">
    <source>
        <dbReference type="Pfam" id="PF01225"/>
    </source>
</evidence>
<keyword evidence="1 10" id="KW-0963">Cytoplasm</keyword>
<dbReference type="PANTHER" id="PTHR43024">
    <property type="entry name" value="UDP-N-ACETYLMURAMOYL-TRIPEPTIDE--D-ALANYL-D-ALANINE LIGASE"/>
    <property type="match status" value="1"/>
</dbReference>
<dbReference type="PANTHER" id="PTHR43024:SF1">
    <property type="entry name" value="UDP-N-ACETYLMURAMOYL-TRIPEPTIDE--D-ALANYL-D-ALANINE LIGASE"/>
    <property type="match status" value="1"/>
</dbReference>
<feature type="binding site" evidence="10">
    <location>
        <begin position="113"/>
        <end position="119"/>
    </location>
    <ligand>
        <name>ATP</name>
        <dbReference type="ChEBI" id="CHEBI:30616"/>
    </ligand>
</feature>
<dbReference type="RefSeq" id="WP_113887998.1">
    <property type="nucleotide sequence ID" value="NZ_QNRK01000004.1"/>
</dbReference>
<dbReference type="Pfam" id="PF02875">
    <property type="entry name" value="Mur_ligase_C"/>
    <property type="match status" value="1"/>
</dbReference>
<dbReference type="NCBIfam" id="NF010693">
    <property type="entry name" value="PRK14093.1"/>
    <property type="match status" value="1"/>
</dbReference>
<reference evidence="15 16" key="1">
    <citation type="submission" date="2018-06" db="EMBL/GenBank/DDBJ databases">
        <title>Genomic Encyclopedia of Type Strains, Phase IV (KMG-IV): sequencing the most valuable type-strain genomes for metagenomic binning, comparative biology and taxonomic classification.</title>
        <authorList>
            <person name="Goeker M."/>
        </authorList>
    </citation>
    <scope>NUCLEOTIDE SEQUENCE [LARGE SCALE GENOMIC DNA]</scope>
    <source>
        <strain evidence="15 16">DSM 24875</strain>
    </source>
</reference>
<keyword evidence="4 10" id="KW-0547">Nucleotide-binding</keyword>
<dbReference type="GO" id="GO:0009252">
    <property type="term" value="P:peptidoglycan biosynthetic process"/>
    <property type="evidence" value="ECO:0007669"/>
    <property type="project" value="UniProtKB-UniRule"/>
</dbReference>
<comment type="similarity">
    <text evidence="10">Belongs to the MurCDEF family. MurF subfamily.</text>
</comment>
<proteinExistence type="inferred from homology"/>
<dbReference type="InterPro" id="IPR013221">
    <property type="entry name" value="Mur_ligase_cen"/>
</dbReference>
<dbReference type="InterPro" id="IPR000713">
    <property type="entry name" value="Mur_ligase_N"/>
</dbReference>
<protein>
    <recommendedName>
        <fullName evidence="10 11">UDP-N-acetylmuramoyl-tripeptide--D-alanyl-D-alanine ligase</fullName>
        <ecNumber evidence="10 11">6.3.2.10</ecNumber>
    </recommendedName>
    <alternativeName>
        <fullName evidence="10">D-alanyl-D-alanine-adding enzyme</fullName>
    </alternativeName>
</protein>
<feature type="domain" description="Mur ligase C-terminal" evidence="13">
    <location>
        <begin position="323"/>
        <end position="449"/>
    </location>
</feature>
<feature type="domain" description="Mur ligase N-terminal catalytic" evidence="12">
    <location>
        <begin position="27"/>
        <end position="73"/>
    </location>
</feature>
<dbReference type="GO" id="GO:0005524">
    <property type="term" value="F:ATP binding"/>
    <property type="evidence" value="ECO:0007669"/>
    <property type="project" value="UniProtKB-UniRule"/>
</dbReference>
<evidence type="ECO:0000256" key="10">
    <source>
        <dbReference type="HAMAP-Rule" id="MF_02019"/>
    </source>
</evidence>
<comment type="caution">
    <text evidence="15">The sequence shown here is derived from an EMBL/GenBank/DDBJ whole genome shotgun (WGS) entry which is preliminary data.</text>
</comment>
<dbReference type="Pfam" id="PF01225">
    <property type="entry name" value="Mur_ligase"/>
    <property type="match status" value="1"/>
</dbReference>
<dbReference type="AlphaFoldDB" id="A0A366FQC0"/>
<dbReference type="GO" id="GO:0051301">
    <property type="term" value="P:cell division"/>
    <property type="evidence" value="ECO:0007669"/>
    <property type="project" value="UniProtKB-KW"/>
</dbReference>
<comment type="catalytic activity">
    <reaction evidence="10 11">
        <text>D-alanyl-D-alanine + UDP-N-acetyl-alpha-D-muramoyl-L-alanyl-gamma-D-glutamyl-meso-2,6-diaminopimelate + ATP = UDP-N-acetyl-alpha-D-muramoyl-L-alanyl-gamma-D-glutamyl-meso-2,6-diaminopimeloyl-D-alanyl-D-alanine + ADP + phosphate + H(+)</text>
        <dbReference type="Rhea" id="RHEA:28374"/>
        <dbReference type="ChEBI" id="CHEBI:15378"/>
        <dbReference type="ChEBI" id="CHEBI:30616"/>
        <dbReference type="ChEBI" id="CHEBI:43474"/>
        <dbReference type="ChEBI" id="CHEBI:57822"/>
        <dbReference type="ChEBI" id="CHEBI:61386"/>
        <dbReference type="ChEBI" id="CHEBI:83905"/>
        <dbReference type="ChEBI" id="CHEBI:456216"/>
        <dbReference type="EC" id="6.3.2.10"/>
    </reaction>
</comment>
<evidence type="ECO:0000256" key="2">
    <source>
        <dbReference type="ARBA" id="ARBA00022598"/>
    </source>
</evidence>
<keyword evidence="8 10" id="KW-0131">Cell cycle</keyword>